<keyword evidence="11" id="KW-1185">Reference proteome</keyword>
<evidence type="ECO:0000256" key="1">
    <source>
        <dbReference type="ARBA" id="ARBA00004571"/>
    </source>
</evidence>
<evidence type="ECO:0000256" key="4">
    <source>
        <dbReference type="ARBA" id="ARBA00022692"/>
    </source>
</evidence>
<protein>
    <submittedName>
        <fullName evidence="10">SusC/RagA family protein</fullName>
    </submittedName>
</protein>
<dbReference type="InterPro" id="IPR012910">
    <property type="entry name" value="Plug_dom"/>
</dbReference>
<dbReference type="RefSeq" id="WP_071504041.1">
    <property type="nucleotide sequence ID" value="NZ_MORL01000007.1"/>
</dbReference>
<evidence type="ECO:0000313" key="11">
    <source>
        <dbReference type="Proteomes" id="UP000181790"/>
    </source>
</evidence>
<sequence length="1078" mass="116300">MRAKLYKLLPSALWVGFMLFLSISAFAQERRITGKVSGPDGAVPGANVVVKGSSTGTATDAEGAFTLNVRGDNPVLVVSAIGFKSREVSVGNQTNLSIRLEDDVTALSEVIVTGYSTSNKRDATGSVATVKTKDLTAVPSGNVEQQLQGRVAGVTVIATGQPGAASQIRVRGFGSFGDNRPLYVVDGIPTQNIDFLAPDDIETTTVLKDAASASIYGARAASGVIVYTTKKGSRNARKLNVTYDGLYGATDPGKGQKMMNPTDFAQWTNQAYINSGQTYAHPQFGTLGPGKTAVIPDYINVGGRSGVVGTVDLAAEKAKYNVDPTAGSIYQVVKANRAGTDWYKEITRVAPLQRHSLGFSGGTENSRFYIGLNAQNQGGILKYNDFKRYSFRANSEFDISKKVRIGENLQFTYRSTNGAIGDNGGFGVSDDESVILSAFRMPSIIPVYDEFGGYAGTAAKGFNNPRNPVAERDGVANNRGFGTSGFGNIYVEVDPIPGLTLRSSIGGSYSNFYNWSYGRLQYENSENNSAFSYNEGGGFGFAWVLTNQATYSKRLGFHSVKAIVGQEALNDGSGKNISGNGLNPFSTDPNYITLSTVSASGKQVNSGYFKGVNFYSVFGQVEYNFNERYYLTGVVRRDGSSRFGANSRYGVFPAFSAAWRVSSESFMKDIPAVSDLKIRGGYGTMGNSNSVDPNNQYSLYAASVGASAYDINGTNSSVAEGYYRTRIGNPDARWETAVTKNLGIDISLLNNRWEASIDLWQKDTRDLLFQVPITATAGPRASAPSVNVAKMQNKGLDILVTNRGKITGDWNYEATLTGTFLKNTVKELANGLTYITSINPGYRGINPIRNQLGYSLSAFYGYKVVGLFQNQSEVDAAPQQDGKGVGRFRYADLNGDGKITADDRTYLGSPVPKFTGGFNFTVRYKGFDLNAYMYASVGNKIFNVSKWFTDFYPSFAGAAISERVKNSWTPQNTGATIPIFETASNFSTNTQSNSFYVEDGSYLRFQNLSIGYNIPANVLGKLKANRLRISASVNNLATITKYQGLDPAVGGNADTQFGIDVGNYPLTRSWNLGINLGF</sequence>
<organism evidence="10 11">
    <name type="scientific">Arsenicibacter rosenii</name>
    <dbReference type="NCBI Taxonomy" id="1750698"/>
    <lineage>
        <taxon>Bacteria</taxon>
        <taxon>Pseudomonadati</taxon>
        <taxon>Bacteroidota</taxon>
        <taxon>Cytophagia</taxon>
        <taxon>Cytophagales</taxon>
        <taxon>Spirosomataceae</taxon>
        <taxon>Arsenicibacter</taxon>
    </lineage>
</organism>
<comment type="caution">
    <text evidence="10">The sequence shown here is derived from an EMBL/GenBank/DDBJ whole genome shotgun (WGS) entry which is preliminary data.</text>
</comment>
<dbReference type="InterPro" id="IPR008969">
    <property type="entry name" value="CarboxyPept-like_regulatory"/>
</dbReference>
<dbReference type="GO" id="GO:0009279">
    <property type="term" value="C:cell outer membrane"/>
    <property type="evidence" value="ECO:0007669"/>
    <property type="project" value="UniProtKB-SubCell"/>
</dbReference>
<name>A0A1S2VIZ2_9BACT</name>
<keyword evidence="8" id="KW-0732">Signal</keyword>
<evidence type="ECO:0000256" key="7">
    <source>
        <dbReference type="PROSITE-ProRule" id="PRU01360"/>
    </source>
</evidence>
<dbReference type="Gene3D" id="2.40.170.20">
    <property type="entry name" value="TonB-dependent receptor, beta-barrel domain"/>
    <property type="match status" value="1"/>
</dbReference>
<feature type="domain" description="TonB-dependent receptor plug" evidence="9">
    <location>
        <begin position="120"/>
        <end position="224"/>
    </location>
</feature>
<proteinExistence type="inferred from homology"/>
<dbReference type="Proteomes" id="UP000181790">
    <property type="component" value="Unassembled WGS sequence"/>
</dbReference>
<dbReference type="Pfam" id="PF13715">
    <property type="entry name" value="CarbopepD_reg_2"/>
    <property type="match status" value="1"/>
</dbReference>
<dbReference type="SUPFAM" id="SSF49464">
    <property type="entry name" value="Carboxypeptidase regulatory domain-like"/>
    <property type="match status" value="1"/>
</dbReference>
<comment type="subcellular location">
    <subcellularLocation>
        <location evidence="1 7">Cell outer membrane</location>
        <topology evidence="1 7">Multi-pass membrane protein</topology>
    </subcellularLocation>
</comment>
<feature type="signal peptide" evidence="8">
    <location>
        <begin position="1"/>
        <end position="27"/>
    </location>
</feature>
<keyword evidence="5 7" id="KW-0472">Membrane</keyword>
<evidence type="ECO:0000256" key="8">
    <source>
        <dbReference type="SAM" id="SignalP"/>
    </source>
</evidence>
<dbReference type="Gene3D" id="2.60.40.1120">
    <property type="entry name" value="Carboxypeptidase-like, regulatory domain"/>
    <property type="match status" value="1"/>
</dbReference>
<dbReference type="EMBL" id="MORL01000007">
    <property type="protein sequence ID" value="OIN58370.1"/>
    <property type="molecule type" value="Genomic_DNA"/>
</dbReference>
<keyword evidence="6 7" id="KW-0998">Cell outer membrane</keyword>
<accession>A0A1S2VIZ2</accession>
<evidence type="ECO:0000256" key="2">
    <source>
        <dbReference type="ARBA" id="ARBA00022448"/>
    </source>
</evidence>
<evidence type="ECO:0000256" key="5">
    <source>
        <dbReference type="ARBA" id="ARBA00023136"/>
    </source>
</evidence>
<dbReference type="InterPro" id="IPR036942">
    <property type="entry name" value="Beta-barrel_TonB_sf"/>
</dbReference>
<evidence type="ECO:0000259" key="9">
    <source>
        <dbReference type="Pfam" id="PF07715"/>
    </source>
</evidence>
<keyword evidence="4 7" id="KW-0812">Transmembrane</keyword>
<dbReference type="SUPFAM" id="SSF56935">
    <property type="entry name" value="Porins"/>
    <property type="match status" value="1"/>
</dbReference>
<keyword evidence="3 7" id="KW-1134">Transmembrane beta strand</keyword>
<dbReference type="AlphaFoldDB" id="A0A1S2VIZ2"/>
<dbReference type="Pfam" id="PF07715">
    <property type="entry name" value="Plug"/>
    <property type="match status" value="1"/>
</dbReference>
<evidence type="ECO:0000256" key="6">
    <source>
        <dbReference type="ARBA" id="ARBA00023237"/>
    </source>
</evidence>
<reference evidence="10 11" key="1">
    <citation type="submission" date="2016-10" db="EMBL/GenBank/DDBJ databases">
        <title>Arsenicibacter rosenii gen. nov., sp. nov., an efficient arsenic-methylating bacterium isolated from an arsenic-contaminated paddy soil.</title>
        <authorList>
            <person name="Huang K."/>
        </authorList>
    </citation>
    <scope>NUCLEOTIDE SEQUENCE [LARGE SCALE GENOMIC DNA]</scope>
    <source>
        <strain evidence="10 11">SM-1</strain>
    </source>
</reference>
<gene>
    <name evidence="10" type="ORF">BLX24_15365</name>
</gene>
<keyword evidence="2 7" id="KW-0813">Transport</keyword>
<comment type="similarity">
    <text evidence="7">Belongs to the TonB-dependent receptor family.</text>
</comment>
<dbReference type="InterPro" id="IPR023996">
    <property type="entry name" value="TonB-dep_OMP_SusC/RagA"/>
</dbReference>
<feature type="chain" id="PRO_5010284262" evidence="8">
    <location>
        <begin position="28"/>
        <end position="1078"/>
    </location>
</feature>
<dbReference type="Gene3D" id="2.170.130.10">
    <property type="entry name" value="TonB-dependent receptor, plug domain"/>
    <property type="match status" value="1"/>
</dbReference>
<dbReference type="InterPro" id="IPR039426">
    <property type="entry name" value="TonB-dep_rcpt-like"/>
</dbReference>
<dbReference type="PROSITE" id="PS52016">
    <property type="entry name" value="TONB_DEPENDENT_REC_3"/>
    <property type="match status" value="1"/>
</dbReference>
<evidence type="ECO:0000256" key="3">
    <source>
        <dbReference type="ARBA" id="ARBA00022452"/>
    </source>
</evidence>
<dbReference type="InterPro" id="IPR037066">
    <property type="entry name" value="Plug_dom_sf"/>
</dbReference>
<dbReference type="OrthoDB" id="9768177at2"/>
<dbReference type="NCBIfam" id="TIGR04056">
    <property type="entry name" value="OMP_RagA_SusC"/>
    <property type="match status" value="1"/>
</dbReference>
<evidence type="ECO:0000313" key="10">
    <source>
        <dbReference type="EMBL" id="OIN58370.1"/>
    </source>
</evidence>